<organism evidence="3 4">
    <name type="scientific">Hymenobacter persicinus</name>
    <dbReference type="NCBI Taxonomy" id="2025506"/>
    <lineage>
        <taxon>Bacteria</taxon>
        <taxon>Pseudomonadati</taxon>
        <taxon>Bacteroidota</taxon>
        <taxon>Cytophagia</taxon>
        <taxon>Cytophagales</taxon>
        <taxon>Hymenobacteraceae</taxon>
        <taxon>Hymenobacter</taxon>
    </lineage>
</organism>
<accession>A0A4Q5LD08</accession>
<evidence type="ECO:0000313" key="3">
    <source>
        <dbReference type="EMBL" id="RYU81238.1"/>
    </source>
</evidence>
<comment type="caution">
    <text evidence="3">The sequence shown here is derived from an EMBL/GenBank/DDBJ whole genome shotgun (WGS) entry which is preliminary data.</text>
</comment>
<keyword evidence="2" id="KW-0732">Signal</keyword>
<evidence type="ECO:0000256" key="2">
    <source>
        <dbReference type="SAM" id="SignalP"/>
    </source>
</evidence>
<feature type="region of interest" description="Disordered" evidence="1">
    <location>
        <begin position="126"/>
        <end position="147"/>
    </location>
</feature>
<evidence type="ECO:0008006" key="5">
    <source>
        <dbReference type="Google" id="ProtNLM"/>
    </source>
</evidence>
<dbReference type="Proteomes" id="UP000294155">
    <property type="component" value="Unassembled WGS sequence"/>
</dbReference>
<gene>
    <name evidence="3" type="ORF">EWM57_06585</name>
</gene>
<dbReference type="AlphaFoldDB" id="A0A4Q5LD08"/>
<reference evidence="3 4" key="1">
    <citation type="submission" date="2019-02" db="EMBL/GenBank/DDBJ databases">
        <title>Bacterial novel species isolated from soil.</title>
        <authorList>
            <person name="Jung H.-Y."/>
        </authorList>
    </citation>
    <scope>NUCLEOTIDE SEQUENCE [LARGE SCALE GENOMIC DNA]</scope>
    <source>
        <strain evidence="3 4">1-3-3-3</strain>
    </source>
</reference>
<protein>
    <recommendedName>
        <fullName evidence="5">SH3 domain-containing protein</fullName>
    </recommendedName>
</protein>
<evidence type="ECO:0000256" key="1">
    <source>
        <dbReference type="SAM" id="MobiDB-lite"/>
    </source>
</evidence>
<dbReference type="RefSeq" id="WP_129920344.1">
    <property type="nucleotide sequence ID" value="NZ_SEWE01000010.1"/>
</dbReference>
<feature type="signal peptide" evidence="2">
    <location>
        <begin position="1"/>
        <end position="23"/>
    </location>
</feature>
<proteinExistence type="predicted"/>
<sequence>MTQARYFLGLLALLSLNACQQPAAKEASAAAAVSAAPVPAQVEAAVAAPVPPAPEMQEFLKNYAVGKLLLRDDGPLNGFMGADHYRVELFFSEVSRDTSTTNRYWVRGMSRYKKTVTPLTGYITLDQVQDQPSPPQSKASRSAAREQNPSAYSALGEFQLREDSVHRGAGLFAGQVVVDFVVAGNGELRIESLTPQTPSRNAGIKLEGTWTSYAPARKKPVVLAYYLWNYGDSVLKNFNVGERGPEVNPKYVHLGWDDYWENNEWWVEPGVITARAATDSL</sequence>
<evidence type="ECO:0000313" key="4">
    <source>
        <dbReference type="Proteomes" id="UP000294155"/>
    </source>
</evidence>
<name>A0A4Q5LD08_9BACT</name>
<dbReference type="EMBL" id="SEWE01000010">
    <property type="protein sequence ID" value="RYU81238.1"/>
    <property type="molecule type" value="Genomic_DNA"/>
</dbReference>
<feature type="chain" id="PRO_5020439782" description="SH3 domain-containing protein" evidence="2">
    <location>
        <begin position="24"/>
        <end position="281"/>
    </location>
</feature>
<dbReference type="OrthoDB" id="880022at2"/>
<keyword evidence="4" id="KW-1185">Reference proteome</keyword>